<evidence type="ECO:0000256" key="1">
    <source>
        <dbReference type="ARBA" id="ARBA00009156"/>
    </source>
</evidence>
<evidence type="ECO:0000313" key="8">
    <source>
        <dbReference type="Proteomes" id="UP001165341"/>
    </source>
</evidence>
<dbReference type="PANTHER" id="PTHR43095">
    <property type="entry name" value="SUGAR KINASE"/>
    <property type="match status" value="1"/>
</dbReference>
<sequence length="546" mass="57354">MSTSKTVSPGDSARDDLRAGRLSLGIELGSTRIKACLIGEDPSQVIAVGSHEWDNEFVGQVWTYSLENVWSGLQAAYADLIDNAESHYGVRPDSFAAIGVSAMMHGYLAFDAAGDLLAPFRTWRNTTTGPAAAELTELFGVNIPLRWSIAHLRQAVLDNEPHVPEIASLTTLAGYVHWQLTGRKVLGVGDASGMFPIDALTKTYDTELLARYDGLSASGTAGSHLVDLLPEVLVAGQPAGNLTVQGARLLDPTGTLKPGAALCPPEGDAGTGMVATRSVAPRSGNVSAGTSIFAMVVLERPLDNVHHELDLVTTPAGDPVAMVHCNNGASELATWVGLFARFATVAGQPLASDAVFNALFSEALEGEADAGGLLAYNHLAGEPIAGLTEGRPLVVRTPDSRLTLANFMRAQLYGVFGTLSLGMRVLADEGVVIDEMFAHGGMFRTAGVAQRFLAGALGTPVTVTETASEGGAWGIAVLASYLRAAEHGQSLDDYLDEHVFANTAFDTTQPDPTDVAGFTTYLARYSAGLAVERTAVDTLSLKESTL</sequence>
<accession>A0AA41QY64</accession>
<proteinExistence type="inferred from homology"/>
<comment type="similarity">
    <text evidence="1">Belongs to the FGGY kinase family.</text>
</comment>
<evidence type="ECO:0000256" key="2">
    <source>
        <dbReference type="ARBA" id="ARBA00022629"/>
    </source>
</evidence>
<gene>
    <name evidence="7" type="ORF">MQH31_09795</name>
</gene>
<keyword evidence="3" id="KW-0808">Transferase</keyword>
<dbReference type="AlphaFoldDB" id="A0AA41QY64"/>
<feature type="domain" description="Carbohydrate kinase FGGY N-terminal" evidence="5">
    <location>
        <begin position="23"/>
        <end position="248"/>
    </location>
</feature>
<reference evidence="7" key="1">
    <citation type="submission" date="2022-03" db="EMBL/GenBank/DDBJ databases">
        <title>Cryobacterium sp. nov. strain ZS14-85, isolated from Antarctic soil.</title>
        <authorList>
            <person name="Li J."/>
            <person name="Niu G."/>
        </authorList>
    </citation>
    <scope>NUCLEOTIDE SEQUENCE</scope>
    <source>
        <strain evidence="7">ZS14-85</strain>
    </source>
</reference>
<evidence type="ECO:0000259" key="6">
    <source>
        <dbReference type="Pfam" id="PF02782"/>
    </source>
</evidence>
<dbReference type="RefSeq" id="WP_243011878.1">
    <property type="nucleotide sequence ID" value="NZ_JALGAR010000002.1"/>
</dbReference>
<dbReference type="InterPro" id="IPR043129">
    <property type="entry name" value="ATPase_NBD"/>
</dbReference>
<evidence type="ECO:0000313" key="7">
    <source>
        <dbReference type="EMBL" id="MCI4658096.1"/>
    </source>
</evidence>
<dbReference type="EMBL" id="JALGAR010000002">
    <property type="protein sequence ID" value="MCI4658096.1"/>
    <property type="molecule type" value="Genomic_DNA"/>
</dbReference>
<protein>
    <submittedName>
        <fullName evidence="7">FGGY-family carbohydrate kinase</fullName>
    </submittedName>
</protein>
<keyword evidence="2" id="KW-0119">Carbohydrate metabolism</keyword>
<feature type="domain" description="Carbohydrate kinase FGGY C-terminal" evidence="6">
    <location>
        <begin position="285"/>
        <end position="481"/>
    </location>
</feature>
<dbReference type="Proteomes" id="UP001165341">
    <property type="component" value="Unassembled WGS sequence"/>
</dbReference>
<organism evidence="7 8">
    <name type="scientific">Cryobacterium zhongshanensis</name>
    <dbReference type="NCBI Taxonomy" id="2928153"/>
    <lineage>
        <taxon>Bacteria</taxon>
        <taxon>Bacillati</taxon>
        <taxon>Actinomycetota</taxon>
        <taxon>Actinomycetes</taxon>
        <taxon>Micrococcales</taxon>
        <taxon>Microbacteriaceae</taxon>
        <taxon>Cryobacterium</taxon>
    </lineage>
</organism>
<dbReference type="InterPro" id="IPR050406">
    <property type="entry name" value="FGGY_Carb_Kinase"/>
</dbReference>
<evidence type="ECO:0000259" key="5">
    <source>
        <dbReference type="Pfam" id="PF00370"/>
    </source>
</evidence>
<keyword evidence="4 7" id="KW-0418">Kinase</keyword>
<dbReference type="Pfam" id="PF00370">
    <property type="entry name" value="FGGY_N"/>
    <property type="match status" value="1"/>
</dbReference>
<dbReference type="GO" id="GO:0042732">
    <property type="term" value="P:D-xylose metabolic process"/>
    <property type="evidence" value="ECO:0007669"/>
    <property type="project" value="UniProtKB-KW"/>
</dbReference>
<keyword evidence="8" id="KW-1185">Reference proteome</keyword>
<dbReference type="Pfam" id="PF02782">
    <property type="entry name" value="FGGY_C"/>
    <property type="match status" value="1"/>
</dbReference>
<dbReference type="CDD" id="cd07809">
    <property type="entry name" value="ASKHA_NBD_FGGY_BaXK-like"/>
    <property type="match status" value="1"/>
</dbReference>
<name>A0AA41QY64_9MICO</name>
<evidence type="ECO:0000256" key="4">
    <source>
        <dbReference type="ARBA" id="ARBA00022777"/>
    </source>
</evidence>
<keyword evidence="2" id="KW-0859">Xylose metabolism</keyword>
<dbReference type="InterPro" id="IPR018485">
    <property type="entry name" value="FGGY_C"/>
</dbReference>
<dbReference type="SUPFAM" id="SSF53067">
    <property type="entry name" value="Actin-like ATPase domain"/>
    <property type="match status" value="2"/>
</dbReference>
<dbReference type="PANTHER" id="PTHR43095:SF5">
    <property type="entry name" value="XYLULOSE KINASE"/>
    <property type="match status" value="1"/>
</dbReference>
<comment type="caution">
    <text evidence="7">The sequence shown here is derived from an EMBL/GenBank/DDBJ whole genome shotgun (WGS) entry which is preliminary data.</text>
</comment>
<evidence type="ECO:0000256" key="3">
    <source>
        <dbReference type="ARBA" id="ARBA00022679"/>
    </source>
</evidence>
<dbReference type="InterPro" id="IPR018484">
    <property type="entry name" value="FGGY_N"/>
</dbReference>
<dbReference type="GO" id="GO:0016301">
    <property type="term" value="F:kinase activity"/>
    <property type="evidence" value="ECO:0007669"/>
    <property type="project" value="UniProtKB-KW"/>
</dbReference>
<dbReference type="Gene3D" id="3.30.420.40">
    <property type="match status" value="2"/>
</dbReference>